<sequence>MPKMTAHVLVCDPIAEDGITLLKRFGAEVDVRTGLTADELRAAVDS</sequence>
<proteinExistence type="predicted"/>
<evidence type="ECO:0000313" key="1">
    <source>
        <dbReference type="EMBL" id="KKK66966.1"/>
    </source>
</evidence>
<organism evidence="1">
    <name type="scientific">marine sediment metagenome</name>
    <dbReference type="NCBI Taxonomy" id="412755"/>
    <lineage>
        <taxon>unclassified sequences</taxon>
        <taxon>metagenomes</taxon>
        <taxon>ecological metagenomes</taxon>
    </lineage>
</organism>
<reference evidence="1" key="1">
    <citation type="journal article" date="2015" name="Nature">
        <title>Complex archaea that bridge the gap between prokaryotes and eukaryotes.</title>
        <authorList>
            <person name="Spang A."/>
            <person name="Saw J.H."/>
            <person name="Jorgensen S.L."/>
            <person name="Zaremba-Niedzwiedzka K."/>
            <person name="Martijn J."/>
            <person name="Lind A.E."/>
            <person name="van Eijk R."/>
            <person name="Schleper C."/>
            <person name="Guy L."/>
            <person name="Ettema T.J."/>
        </authorList>
    </citation>
    <scope>NUCLEOTIDE SEQUENCE</scope>
</reference>
<protein>
    <recommendedName>
        <fullName evidence="2">D-isomer specific 2-hydroxyacid dehydrogenase catalytic domain-containing protein</fullName>
    </recommendedName>
</protein>
<comment type="caution">
    <text evidence="1">The sequence shown here is derived from an EMBL/GenBank/DDBJ whole genome shotgun (WGS) entry which is preliminary data.</text>
</comment>
<name>A0A0F9A472_9ZZZZ</name>
<feature type="non-terminal residue" evidence="1">
    <location>
        <position position="46"/>
    </location>
</feature>
<accession>A0A0F9A472</accession>
<dbReference type="EMBL" id="LAZR01059829">
    <property type="protein sequence ID" value="KKK66966.1"/>
    <property type="molecule type" value="Genomic_DNA"/>
</dbReference>
<gene>
    <name evidence="1" type="ORF">LCGC14_2958780</name>
</gene>
<evidence type="ECO:0008006" key="2">
    <source>
        <dbReference type="Google" id="ProtNLM"/>
    </source>
</evidence>
<dbReference type="AlphaFoldDB" id="A0A0F9A472"/>